<dbReference type="Proteomes" id="UP001446871">
    <property type="component" value="Unassembled WGS sequence"/>
</dbReference>
<comment type="caution">
    <text evidence="1">The sequence shown here is derived from an EMBL/GenBank/DDBJ whole genome shotgun (WGS) entry which is preliminary data.</text>
</comment>
<keyword evidence="2" id="KW-1185">Reference proteome</keyword>
<protein>
    <submittedName>
        <fullName evidence="1">Uncharacterized protein</fullName>
    </submittedName>
</protein>
<gene>
    <name evidence="1" type="ORF">PG996_007716</name>
</gene>
<reference evidence="1 2" key="1">
    <citation type="submission" date="2023-01" db="EMBL/GenBank/DDBJ databases">
        <title>Analysis of 21 Apiospora genomes using comparative genomics revels a genus with tremendous synthesis potential of carbohydrate active enzymes and secondary metabolites.</title>
        <authorList>
            <person name="Sorensen T."/>
        </authorList>
    </citation>
    <scope>NUCLEOTIDE SEQUENCE [LARGE SCALE GENOMIC DNA]</scope>
    <source>
        <strain evidence="1 2">CBS 83171</strain>
    </source>
</reference>
<evidence type="ECO:0000313" key="1">
    <source>
        <dbReference type="EMBL" id="KAK8068604.1"/>
    </source>
</evidence>
<evidence type="ECO:0000313" key="2">
    <source>
        <dbReference type="Proteomes" id="UP001446871"/>
    </source>
</evidence>
<name>A0ABR1VBN5_9PEZI</name>
<sequence length="101" mass="11623">MKEEKRRALESRRVSGELTQEQYRRKKLVGGITPPPKTHQPILTMPLPSSGSIMVQNDRPGCYITQGQYLEVSPELSYVKEIDIPRKLLENITNKDKRAPY</sequence>
<organism evidence="1 2">
    <name type="scientific">Apiospora saccharicola</name>
    <dbReference type="NCBI Taxonomy" id="335842"/>
    <lineage>
        <taxon>Eukaryota</taxon>
        <taxon>Fungi</taxon>
        <taxon>Dikarya</taxon>
        <taxon>Ascomycota</taxon>
        <taxon>Pezizomycotina</taxon>
        <taxon>Sordariomycetes</taxon>
        <taxon>Xylariomycetidae</taxon>
        <taxon>Amphisphaeriales</taxon>
        <taxon>Apiosporaceae</taxon>
        <taxon>Apiospora</taxon>
    </lineage>
</organism>
<dbReference type="EMBL" id="JAQQWM010000004">
    <property type="protein sequence ID" value="KAK8068604.1"/>
    <property type="molecule type" value="Genomic_DNA"/>
</dbReference>
<accession>A0ABR1VBN5</accession>
<proteinExistence type="predicted"/>